<evidence type="ECO:0000313" key="3">
    <source>
        <dbReference type="EMBL" id="PMS30840.1"/>
    </source>
</evidence>
<keyword evidence="2" id="KW-0472">Membrane</keyword>
<dbReference type="RefSeq" id="WP_018442050.1">
    <property type="nucleotide sequence ID" value="NZ_KB890183.1"/>
</dbReference>
<feature type="compositionally biased region" description="Low complexity" evidence="1">
    <location>
        <begin position="145"/>
        <end position="174"/>
    </location>
</feature>
<dbReference type="Pfam" id="PF11159">
    <property type="entry name" value="DUF2939"/>
    <property type="match status" value="1"/>
</dbReference>
<feature type="transmembrane region" description="Helical" evidence="2">
    <location>
        <begin position="20"/>
        <end position="39"/>
    </location>
</feature>
<evidence type="ECO:0000313" key="4">
    <source>
        <dbReference type="Proteomes" id="UP000235777"/>
    </source>
</evidence>
<dbReference type="OrthoDB" id="8706891at2"/>
<name>A0A2N7WN34_9BURK</name>
<keyword evidence="4" id="KW-1185">Reference proteome</keyword>
<evidence type="ECO:0000256" key="2">
    <source>
        <dbReference type="SAM" id="Phobius"/>
    </source>
</evidence>
<comment type="caution">
    <text evidence="3">The sequence shown here is derived from an EMBL/GenBank/DDBJ whole genome shotgun (WGS) entry which is preliminary data.</text>
</comment>
<protein>
    <submittedName>
        <fullName evidence="3">DUF2939 domain-containing protein</fullName>
    </submittedName>
</protein>
<dbReference type="EMBL" id="PNYC01000028">
    <property type="protein sequence ID" value="PMS30840.1"/>
    <property type="molecule type" value="Genomic_DNA"/>
</dbReference>
<reference evidence="3 4" key="1">
    <citation type="submission" date="2018-01" db="EMBL/GenBank/DDBJ databases">
        <title>Whole genome analyses suggest that Burkholderia sensu lato contains two further novel genera in the rhizoxinica-symbiotica group Mycetohabitans gen. nov., and Trinickia gen. nov.: implications for the evolution of diazotrophy and nodulation in the Burkholderiaceae.</title>
        <authorList>
            <person name="Estrada-de los Santos P."/>
            <person name="Palmer M."/>
            <person name="Chavez-Ramirez B."/>
            <person name="Beukes C."/>
            <person name="Steenkamp E.T."/>
            <person name="Hirsch A.M."/>
            <person name="Manyaka P."/>
            <person name="Maluk M."/>
            <person name="Lafos M."/>
            <person name="Crook M."/>
            <person name="Gross E."/>
            <person name="Simon M.F."/>
            <person name="Bueno dos Reis Junior F."/>
            <person name="Poole P.S."/>
            <person name="Venter S.N."/>
            <person name="James E.K."/>
        </authorList>
    </citation>
    <scope>NUCLEOTIDE SEQUENCE [LARGE SCALE GENOMIC DNA]</scope>
    <source>
        <strain evidence="3 4">JPY 581</strain>
    </source>
</reference>
<accession>A0A2N7WN34</accession>
<feature type="region of interest" description="Disordered" evidence="1">
    <location>
        <begin position="124"/>
        <end position="174"/>
    </location>
</feature>
<gene>
    <name evidence="3" type="ORF">C0Z20_28950</name>
</gene>
<keyword evidence="2" id="KW-1133">Transmembrane helix</keyword>
<dbReference type="InterPro" id="IPR021330">
    <property type="entry name" value="DUF2939"/>
</dbReference>
<sequence>MRPVTTNDRPNRARGKPLAAVAIVIAAIIVFAILAYIYATPYLVLDRLKQAADARDAETVDRYVDYPALRASLKQQLSQLLSRRVESQKREHPLAAFGALVGMALIGPLVDNYATPEGVAALLNGMPPRGEPSEALSPPAPPTAPSAGESAAAPAAPPSSQATPAPAENAPAAPKRVGAHYRGIDEFVVTYRHDAASAPYSVILRRDGWFSWRLSAVDLNQQ</sequence>
<evidence type="ECO:0000256" key="1">
    <source>
        <dbReference type="SAM" id="MobiDB-lite"/>
    </source>
</evidence>
<keyword evidence="2" id="KW-0812">Transmembrane</keyword>
<dbReference type="STRING" id="863227.GCA_000373005_03463"/>
<dbReference type="AlphaFoldDB" id="A0A2N7WN34"/>
<dbReference type="Proteomes" id="UP000235777">
    <property type="component" value="Unassembled WGS sequence"/>
</dbReference>
<proteinExistence type="predicted"/>
<organism evidence="3 4">
    <name type="scientific">Trinickia symbiotica</name>
    <dbReference type="NCBI Taxonomy" id="863227"/>
    <lineage>
        <taxon>Bacteria</taxon>
        <taxon>Pseudomonadati</taxon>
        <taxon>Pseudomonadota</taxon>
        <taxon>Betaproteobacteria</taxon>
        <taxon>Burkholderiales</taxon>
        <taxon>Burkholderiaceae</taxon>
        <taxon>Trinickia</taxon>
    </lineage>
</organism>